<comment type="caution">
    <text evidence="3">The sequence shown here is derived from an EMBL/GenBank/DDBJ whole genome shotgun (WGS) entry which is preliminary data.</text>
</comment>
<keyword evidence="2" id="KW-0472">Membrane</keyword>
<accession>A0AAV6J8T4</accession>
<feature type="transmembrane region" description="Helical" evidence="2">
    <location>
        <begin position="136"/>
        <end position="160"/>
    </location>
</feature>
<feature type="compositionally biased region" description="Basic and acidic residues" evidence="1">
    <location>
        <begin position="1"/>
        <end position="25"/>
    </location>
</feature>
<evidence type="ECO:0000256" key="1">
    <source>
        <dbReference type="SAM" id="MobiDB-lite"/>
    </source>
</evidence>
<keyword evidence="2" id="KW-0812">Transmembrane</keyword>
<feature type="region of interest" description="Disordered" evidence="1">
    <location>
        <begin position="1"/>
        <end position="83"/>
    </location>
</feature>
<evidence type="ECO:0000256" key="2">
    <source>
        <dbReference type="SAM" id="Phobius"/>
    </source>
</evidence>
<evidence type="ECO:0000313" key="3">
    <source>
        <dbReference type="EMBL" id="KAG5536737.1"/>
    </source>
</evidence>
<dbReference type="EMBL" id="JACTNZ010000008">
    <property type="protein sequence ID" value="KAG5536737.1"/>
    <property type="molecule type" value="Genomic_DNA"/>
</dbReference>
<sequence length="166" mass="17725">MHGGDDIRGVEERLRLGRHQHEQAHGRNRRPVYDSDDGEPHEEVAREALDRAADLDHPRPDGEAGSAPADGDGGVEEAGEYAGVGADVLEDGDDVEGGLVVALAGLEHGGVDSEGVGCAAAALDPYARHRGDPFAALHLLIFPLASVWGYSYVLALYTLYVCFFFF</sequence>
<organism evidence="3 4">
    <name type="scientific">Rhododendron griersonianum</name>
    <dbReference type="NCBI Taxonomy" id="479676"/>
    <lineage>
        <taxon>Eukaryota</taxon>
        <taxon>Viridiplantae</taxon>
        <taxon>Streptophyta</taxon>
        <taxon>Embryophyta</taxon>
        <taxon>Tracheophyta</taxon>
        <taxon>Spermatophyta</taxon>
        <taxon>Magnoliopsida</taxon>
        <taxon>eudicotyledons</taxon>
        <taxon>Gunneridae</taxon>
        <taxon>Pentapetalae</taxon>
        <taxon>asterids</taxon>
        <taxon>Ericales</taxon>
        <taxon>Ericaceae</taxon>
        <taxon>Ericoideae</taxon>
        <taxon>Rhodoreae</taxon>
        <taxon>Rhododendron</taxon>
    </lineage>
</organism>
<dbReference type="Proteomes" id="UP000823749">
    <property type="component" value="Chromosome 8"/>
</dbReference>
<keyword evidence="4" id="KW-1185">Reference proteome</keyword>
<dbReference type="AlphaFoldDB" id="A0AAV6J8T4"/>
<name>A0AAV6J8T4_9ERIC</name>
<gene>
    <name evidence="3" type="ORF">RHGRI_024235</name>
</gene>
<keyword evidence="2" id="KW-1133">Transmembrane helix</keyword>
<evidence type="ECO:0000313" key="4">
    <source>
        <dbReference type="Proteomes" id="UP000823749"/>
    </source>
</evidence>
<reference evidence="3" key="1">
    <citation type="submission" date="2020-08" db="EMBL/GenBank/DDBJ databases">
        <title>Plant Genome Project.</title>
        <authorList>
            <person name="Zhang R.-G."/>
        </authorList>
    </citation>
    <scope>NUCLEOTIDE SEQUENCE</scope>
    <source>
        <strain evidence="3">WSP0</strain>
        <tissue evidence="3">Leaf</tissue>
    </source>
</reference>
<protein>
    <submittedName>
        <fullName evidence="3">Uncharacterized protein</fullName>
    </submittedName>
</protein>
<feature type="compositionally biased region" description="Basic and acidic residues" evidence="1">
    <location>
        <begin position="41"/>
        <end position="62"/>
    </location>
</feature>
<proteinExistence type="predicted"/>